<feature type="domain" description="DUF4139" evidence="3">
    <location>
        <begin position="233"/>
        <end position="518"/>
    </location>
</feature>
<comment type="caution">
    <text evidence="4">The sequence shown here is derived from an EMBL/GenBank/DDBJ whole genome shotgun (WGS) entry which is preliminary data.</text>
</comment>
<name>A0A916RK95_9HYPH</name>
<dbReference type="Pfam" id="PF13598">
    <property type="entry name" value="DUF4139"/>
    <property type="match status" value="1"/>
</dbReference>
<keyword evidence="5" id="KW-1185">Reference proteome</keyword>
<reference evidence="4 5" key="1">
    <citation type="journal article" date="2014" name="Int. J. Syst. Evol. Microbiol.">
        <title>Complete genome sequence of Corynebacterium casei LMG S-19264T (=DSM 44701T), isolated from a smear-ripened cheese.</title>
        <authorList>
            <consortium name="US DOE Joint Genome Institute (JGI-PGF)"/>
            <person name="Walter F."/>
            <person name="Albersmeier A."/>
            <person name="Kalinowski J."/>
            <person name="Ruckert C."/>
        </authorList>
    </citation>
    <scope>NUCLEOTIDE SEQUENCE [LARGE SCALE GENOMIC DNA]</scope>
    <source>
        <strain evidence="4 5">CGMCC 1.15896</strain>
    </source>
</reference>
<proteinExistence type="predicted"/>
<dbReference type="AlphaFoldDB" id="A0A916RK95"/>
<dbReference type="RefSeq" id="WP_164735093.1">
    <property type="nucleotide sequence ID" value="NZ_BMKB01000004.1"/>
</dbReference>
<evidence type="ECO:0000256" key="2">
    <source>
        <dbReference type="SAM" id="SignalP"/>
    </source>
</evidence>
<accession>A0A916RK95</accession>
<feature type="signal peptide" evidence="2">
    <location>
        <begin position="1"/>
        <end position="41"/>
    </location>
</feature>
<evidence type="ECO:0000313" key="4">
    <source>
        <dbReference type="EMBL" id="GGA57038.1"/>
    </source>
</evidence>
<dbReference type="PANTHER" id="PTHR38075:SF1">
    <property type="entry name" value="DUF4139 DOMAIN-CONTAINING PROTEIN"/>
    <property type="match status" value="1"/>
</dbReference>
<evidence type="ECO:0000259" key="3">
    <source>
        <dbReference type="Pfam" id="PF13598"/>
    </source>
</evidence>
<feature type="chain" id="PRO_5037227357" description="DUF4139 domain-containing protein" evidence="2">
    <location>
        <begin position="42"/>
        <end position="681"/>
    </location>
</feature>
<dbReference type="Proteomes" id="UP000596977">
    <property type="component" value="Unassembled WGS sequence"/>
</dbReference>
<dbReference type="EMBL" id="BMKB01000004">
    <property type="protein sequence ID" value="GGA57038.1"/>
    <property type="molecule type" value="Genomic_DNA"/>
</dbReference>
<evidence type="ECO:0000313" key="5">
    <source>
        <dbReference type="Proteomes" id="UP000596977"/>
    </source>
</evidence>
<dbReference type="InterPro" id="IPR037291">
    <property type="entry name" value="DUF4139"/>
</dbReference>
<keyword evidence="1" id="KW-0175">Coiled coil</keyword>
<feature type="coiled-coil region" evidence="1">
    <location>
        <begin position="594"/>
        <end position="680"/>
    </location>
</feature>
<protein>
    <recommendedName>
        <fullName evidence="3">DUF4139 domain-containing protein</fullName>
    </recommendedName>
</protein>
<dbReference type="PANTHER" id="PTHR38075">
    <property type="entry name" value="DUF4139 DOMAIN-CONTAINING PROTEIN"/>
    <property type="match status" value="1"/>
</dbReference>
<organism evidence="4 5">
    <name type="scientific">Pelagibacterium lentulum</name>
    <dbReference type="NCBI Taxonomy" id="2029865"/>
    <lineage>
        <taxon>Bacteria</taxon>
        <taxon>Pseudomonadati</taxon>
        <taxon>Pseudomonadota</taxon>
        <taxon>Alphaproteobacteria</taxon>
        <taxon>Hyphomicrobiales</taxon>
        <taxon>Devosiaceae</taxon>
        <taxon>Pelagibacterium</taxon>
    </lineage>
</organism>
<evidence type="ECO:0000256" key="1">
    <source>
        <dbReference type="SAM" id="Coils"/>
    </source>
</evidence>
<sequence>MKSIAVSFRSGRTRRENLSPLKQALLCASLVLLLPAASVFAQQTPQMRIDALTLSSGGLAEIRRSISLVDAQDLTFDVPLDQVNDILKSLVVYDPAGGIAFLILDGLAPVDETFRGLPFTPADIAALPQLLDALRGVSVQVSSGGRTVEGIVLGVQTDPFARDDSGPAAPLLSVMTYGERIEVLELGPDSALEIWDEAMRERLRTAATVSGQGRVDSMRSITLGLAGSGARDVHLDYVVPAPVWKTAYRLILESDDLARLQAWAIIENASGDDWDGVTVTLSSGAPVTLTQNLHQRYWHQRPEIPVLAQTIMPVQPDRFGGASVDDAEQSAVMEHSMDIARTAAPGVATLMGAPRASMPQAQAAASEGETTATYRLPAPIDLPSGQTLSLPFVDTELPTERIALFQPERGGVHPVAALRIENATGTSLPPGIVTVYAPLEEGYAGDAQVHALPAGESRMISFAADRKVEVTTERGNEQTFYRASLADGVLRTTSITRVETVYTIRAARDAARTVIIEQPRREGWTFSSDVLDENTPTHHRLRSEVPAGGTATATATFERTATDTISLVDLDASDLLFWSGQIDDPQIAGAVSTLAERRQEIARAQRDVSALERAIENAASNQARVRDNLAAVPANSSLAQRYLAMLEEQEDAIADFERQNAAAKNQLRELREQFAELVKGL</sequence>
<keyword evidence="2" id="KW-0732">Signal</keyword>
<gene>
    <name evidence="4" type="ORF">GCM10011499_29070</name>
</gene>